<dbReference type="GO" id="GO:0010468">
    <property type="term" value="P:regulation of gene expression"/>
    <property type="evidence" value="ECO:0007669"/>
    <property type="project" value="UniProtKB-ARBA"/>
</dbReference>
<dbReference type="Pfam" id="PF17981">
    <property type="entry name" value="ADD_ATRX"/>
    <property type="match status" value="1"/>
</dbReference>
<protein>
    <recommendedName>
        <fullName evidence="14">PHD-type domain-containing protein</fullName>
    </recommendedName>
</protein>
<evidence type="ECO:0000259" key="14">
    <source>
        <dbReference type="PROSITE" id="PS51533"/>
    </source>
</evidence>
<evidence type="ECO:0000313" key="16">
    <source>
        <dbReference type="Proteomes" id="UP000015102"/>
    </source>
</evidence>
<dbReference type="PANTHER" id="PTHR46357">
    <property type="entry name" value="TRANSCRIPTIONAL REGULATOR ATRX"/>
    <property type="match status" value="1"/>
</dbReference>
<dbReference type="GO" id="GO:0005524">
    <property type="term" value="F:ATP binding"/>
    <property type="evidence" value="ECO:0007669"/>
    <property type="project" value="UniProtKB-KW"/>
</dbReference>
<keyword evidence="6" id="KW-0863">Zinc-finger</keyword>
<sequence>MAFYKKLFPTFDIITKRKIHCTVCRGHLGCAPGKEDNIKMHPVLRVMQCSDCHEFYSSGEFSRGEDGSELYCRWCGQGGQVYCCSSCPYVFCKSCIVENLNKGVVRDIEENDSWNCFSCSTKIIWPLRAMHWALTKYIAKEK</sequence>
<evidence type="ECO:0000256" key="7">
    <source>
        <dbReference type="ARBA" id="ARBA00022801"/>
    </source>
</evidence>
<keyword evidence="5" id="KW-0227">DNA damage</keyword>
<dbReference type="GO" id="GO:0005634">
    <property type="term" value="C:nucleus"/>
    <property type="evidence" value="ECO:0007669"/>
    <property type="project" value="UniProtKB-SubCell"/>
</dbReference>
<organism evidence="15 16">
    <name type="scientific">Megaselia scalaris</name>
    <name type="common">Humpbacked fly</name>
    <name type="synonym">Phora scalaris</name>
    <dbReference type="NCBI Taxonomy" id="36166"/>
    <lineage>
        <taxon>Eukaryota</taxon>
        <taxon>Metazoa</taxon>
        <taxon>Ecdysozoa</taxon>
        <taxon>Arthropoda</taxon>
        <taxon>Hexapoda</taxon>
        <taxon>Insecta</taxon>
        <taxon>Pterygota</taxon>
        <taxon>Neoptera</taxon>
        <taxon>Endopterygota</taxon>
        <taxon>Diptera</taxon>
        <taxon>Brachycera</taxon>
        <taxon>Muscomorpha</taxon>
        <taxon>Platypezoidea</taxon>
        <taxon>Phoridae</taxon>
        <taxon>Megaseliini</taxon>
        <taxon>Megaselia</taxon>
    </lineage>
</organism>
<keyword evidence="9" id="KW-0067">ATP-binding</keyword>
<keyword evidence="16" id="KW-1185">Reference proteome</keyword>
<dbReference type="GO" id="GO:0003678">
    <property type="term" value="F:DNA helicase activity"/>
    <property type="evidence" value="ECO:0007669"/>
    <property type="project" value="UniProtKB-EC"/>
</dbReference>
<keyword evidence="12" id="KW-0539">Nucleus</keyword>
<dbReference type="InterPro" id="IPR025766">
    <property type="entry name" value="ADD"/>
</dbReference>
<feature type="domain" description="PHD-type" evidence="14">
    <location>
        <begin position="9"/>
        <end position="142"/>
    </location>
</feature>
<comment type="catalytic activity">
    <reaction evidence="13">
        <text>ATP + H2O = ADP + phosphate + H(+)</text>
        <dbReference type="Rhea" id="RHEA:13065"/>
        <dbReference type="ChEBI" id="CHEBI:15377"/>
        <dbReference type="ChEBI" id="CHEBI:15378"/>
        <dbReference type="ChEBI" id="CHEBI:30616"/>
        <dbReference type="ChEBI" id="CHEBI:43474"/>
        <dbReference type="ChEBI" id="CHEBI:456216"/>
        <dbReference type="EC" id="3.6.4.12"/>
    </reaction>
</comment>
<keyword evidence="11" id="KW-0234">DNA repair</keyword>
<dbReference type="OMA" id="CKSCIVE"/>
<comment type="subcellular location">
    <subcellularLocation>
        <location evidence="1">Nucleus</location>
    </subcellularLocation>
</comment>
<evidence type="ECO:0000256" key="10">
    <source>
        <dbReference type="ARBA" id="ARBA00023125"/>
    </source>
</evidence>
<keyword evidence="8" id="KW-0862">Zinc</keyword>
<evidence type="ECO:0000256" key="1">
    <source>
        <dbReference type="ARBA" id="ARBA00004123"/>
    </source>
</evidence>
<dbReference type="AlphaFoldDB" id="T1H0B0"/>
<dbReference type="InterPro" id="IPR041430">
    <property type="entry name" value="ADD_ATRX"/>
</dbReference>
<evidence type="ECO:0000256" key="5">
    <source>
        <dbReference type="ARBA" id="ARBA00022763"/>
    </source>
</evidence>
<evidence type="ECO:0000313" key="15">
    <source>
        <dbReference type="EnsemblMetazoa" id="MESCA009583-PA"/>
    </source>
</evidence>
<evidence type="ECO:0000256" key="2">
    <source>
        <dbReference type="ARBA" id="ARBA00007025"/>
    </source>
</evidence>
<dbReference type="GO" id="GO:0006281">
    <property type="term" value="P:DNA repair"/>
    <property type="evidence" value="ECO:0007669"/>
    <property type="project" value="UniProtKB-KW"/>
</dbReference>
<keyword evidence="3" id="KW-0479">Metal-binding</keyword>
<evidence type="ECO:0000256" key="3">
    <source>
        <dbReference type="ARBA" id="ARBA00022723"/>
    </source>
</evidence>
<name>T1H0B0_MEGSC</name>
<dbReference type="InterPro" id="IPR011011">
    <property type="entry name" value="Znf_FYVE_PHD"/>
</dbReference>
<evidence type="ECO:0000256" key="9">
    <source>
        <dbReference type="ARBA" id="ARBA00022840"/>
    </source>
</evidence>
<dbReference type="Proteomes" id="UP000015102">
    <property type="component" value="Unassembled WGS sequence"/>
</dbReference>
<evidence type="ECO:0000256" key="8">
    <source>
        <dbReference type="ARBA" id="ARBA00022833"/>
    </source>
</evidence>
<evidence type="ECO:0000256" key="13">
    <source>
        <dbReference type="ARBA" id="ARBA00047995"/>
    </source>
</evidence>
<dbReference type="GO" id="GO:0016787">
    <property type="term" value="F:hydrolase activity"/>
    <property type="evidence" value="ECO:0007669"/>
    <property type="project" value="UniProtKB-KW"/>
</dbReference>
<dbReference type="SUPFAM" id="SSF57903">
    <property type="entry name" value="FYVE/PHD zinc finger"/>
    <property type="match status" value="1"/>
</dbReference>
<dbReference type="PROSITE" id="PS51533">
    <property type="entry name" value="ADD"/>
    <property type="match status" value="1"/>
</dbReference>
<dbReference type="PANTHER" id="PTHR46357:SF1">
    <property type="entry name" value="TRANSCRIPTIONAL REGULATOR ATRX"/>
    <property type="match status" value="1"/>
</dbReference>
<dbReference type="EMBL" id="CAQQ02108096">
    <property type="status" value="NOT_ANNOTATED_CDS"/>
    <property type="molecule type" value="Genomic_DNA"/>
</dbReference>
<evidence type="ECO:0000256" key="12">
    <source>
        <dbReference type="ARBA" id="ARBA00023242"/>
    </source>
</evidence>
<keyword evidence="10" id="KW-0238">DNA-binding</keyword>
<reference evidence="16" key="1">
    <citation type="submission" date="2013-02" db="EMBL/GenBank/DDBJ databases">
        <authorList>
            <person name="Hughes D."/>
        </authorList>
    </citation>
    <scope>NUCLEOTIDE SEQUENCE</scope>
    <source>
        <strain>Durham</strain>
        <strain evidence="16">NC isolate 2 -- Noor lab</strain>
    </source>
</reference>
<keyword evidence="7" id="KW-0378">Hydrolase</keyword>
<evidence type="ECO:0000256" key="4">
    <source>
        <dbReference type="ARBA" id="ARBA00022741"/>
    </source>
</evidence>
<dbReference type="STRING" id="36166.T1H0B0"/>
<evidence type="ECO:0000256" key="6">
    <source>
        <dbReference type="ARBA" id="ARBA00022771"/>
    </source>
</evidence>
<dbReference type="GO" id="GO:0005721">
    <property type="term" value="C:pericentric heterochromatin"/>
    <property type="evidence" value="ECO:0007669"/>
    <property type="project" value="TreeGrafter"/>
</dbReference>
<dbReference type="GO" id="GO:0006338">
    <property type="term" value="P:chromatin remodeling"/>
    <property type="evidence" value="ECO:0007669"/>
    <property type="project" value="TreeGrafter"/>
</dbReference>
<dbReference type="EnsemblMetazoa" id="MESCA009583-RA">
    <property type="protein sequence ID" value="MESCA009583-PA"/>
    <property type="gene ID" value="MESCA009583"/>
</dbReference>
<comment type="similarity">
    <text evidence="2">Belongs to the SNF2/RAD54 helicase family.</text>
</comment>
<dbReference type="CDD" id="cd11726">
    <property type="entry name" value="ADDz_ATRX"/>
    <property type="match status" value="1"/>
</dbReference>
<accession>T1H0B0</accession>
<dbReference type="GO" id="GO:0031490">
    <property type="term" value="F:chromatin DNA binding"/>
    <property type="evidence" value="ECO:0007669"/>
    <property type="project" value="TreeGrafter"/>
</dbReference>
<evidence type="ECO:0000256" key="11">
    <source>
        <dbReference type="ARBA" id="ARBA00023204"/>
    </source>
</evidence>
<reference evidence="15" key="2">
    <citation type="submission" date="2015-06" db="UniProtKB">
        <authorList>
            <consortium name="EnsemblMetazoa"/>
        </authorList>
    </citation>
    <scope>IDENTIFICATION</scope>
</reference>
<dbReference type="HOGENOM" id="CLU_1820625_0_0_1"/>
<dbReference type="GO" id="GO:0031297">
    <property type="term" value="P:replication fork processing"/>
    <property type="evidence" value="ECO:0007669"/>
    <property type="project" value="TreeGrafter"/>
</dbReference>
<dbReference type="InterPro" id="IPR052131">
    <property type="entry name" value="ATRX_domain-containing"/>
</dbReference>
<keyword evidence="4" id="KW-0547">Nucleotide-binding</keyword>
<proteinExistence type="inferred from homology"/>
<dbReference type="GO" id="GO:0008270">
    <property type="term" value="F:zinc ion binding"/>
    <property type="evidence" value="ECO:0007669"/>
    <property type="project" value="UniProtKB-KW"/>
</dbReference>
<dbReference type="Gene3D" id="3.30.40.10">
    <property type="entry name" value="Zinc/RING finger domain, C3HC4 (zinc finger)"/>
    <property type="match status" value="1"/>
</dbReference>
<dbReference type="InterPro" id="IPR013083">
    <property type="entry name" value="Znf_RING/FYVE/PHD"/>
</dbReference>